<feature type="region of interest" description="Disordered" evidence="1">
    <location>
        <begin position="30"/>
        <end position="51"/>
    </location>
</feature>
<reference evidence="3 4" key="1">
    <citation type="submission" date="2019-01" db="EMBL/GenBank/DDBJ databases">
        <title>Sequencing of cultivated peanut Arachis hypogaea provides insights into genome evolution and oil improvement.</title>
        <authorList>
            <person name="Chen X."/>
        </authorList>
    </citation>
    <scope>NUCLEOTIDE SEQUENCE [LARGE SCALE GENOMIC DNA]</scope>
    <source>
        <strain evidence="4">cv. Fuhuasheng</strain>
        <tissue evidence="3">Leaves</tissue>
    </source>
</reference>
<gene>
    <name evidence="3" type="ORF">Ahy_A10g047655</name>
</gene>
<protein>
    <submittedName>
        <fullName evidence="3">Uncharacterized protein</fullName>
    </submittedName>
</protein>
<evidence type="ECO:0000256" key="1">
    <source>
        <dbReference type="SAM" id="MobiDB-lite"/>
    </source>
</evidence>
<evidence type="ECO:0000313" key="4">
    <source>
        <dbReference type="Proteomes" id="UP000289738"/>
    </source>
</evidence>
<evidence type="ECO:0000313" key="3">
    <source>
        <dbReference type="EMBL" id="RYR33087.1"/>
    </source>
</evidence>
<accession>A0A445B326</accession>
<feature type="transmembrane region" description="Helical" evidence="2">
    <location>
        <begin position="108"/>
        <end position="126"/>
    </location>
</feature>
<keyword evidence="2" id="KW-0812">Transmembrane</keyword>
<name>A0A445B326_ARAHY</name>
<evidence type="ECO:0000256" key="2">
    <source>
        <dbReference type="SAM" id="Phobius"/>
    </source>
</evidence>
<organism evidence="3 4">
    <name type="scientific">Arachis hypogaea</name>
    <name type="common">Peanut</name>
    <dbReference type="NCBI Taxonomy" id="3818"/>
    <lineage>
        <taxon>Eukaryota</taxon>
        <taxon>Viridiplantae</taxon>
        <taxon>Streptophyta</taxon>
        <taxon>Embryophyta</taxon>
        <taxon>Tracheophyta</taxon>
        <taxon>Spermatophyta</taxon>
        <taxon>Magnoliopsida</taxon>
        <taxon>eudicotyledons</taxon>
        <taxon>Gunneridae</taxon>
        <taxon>Pentapetalae</taxon>
        <taxon>rosids</taxon>
        <taxon>fabids</taxon>
        <taxon>Fabales</taxon>
        <taxon>Fabaceae</taxon>
        <taxon>Papilionoideae</taxon>
        <taxon>50 kb inversion clade</taxon>
        <taxon>dalbergioids sensu lato</taxon>
        <taxon>Dalbergieae</taxon>
        <taxon>Pterocarpus clade</taxon>
        <taxon>Arachis</taxon>
    </lineage>
</organism>
<proteinExistence type="predicted"/>
<dbReference type="AlphaFoldDB" id="A0A445B326"/>
<keyword evidence="2" id="KW-0472">Membrane</keyword>
<dbReference type="Proteomes" id="UP000289738">
    <property type="component" value="Chromosome A10"/>
</dbReference>
<feature type="transmembrane region" description="Helical" evidence="2">
    <location>
        <begin position="84"/>
        <end position="102"/>
    </location>
</feature>
<keyword evidence="4" id="KW-1185">Reference proteome</keyword>
<comment type="caution">
    <text evidence="3">The sequence shown here is derived from an EMBL/GenBank/DDBJ whole genome shotgun (WGS) entry which is preliminary data.</text>
</comment>
<sequence>MGTRGKHGKRGEWDGGNYPPWWKMGRGRGQYLRAETESREASPAPPRPIDIPNSNTIYLGCYLEEASTDSSFWKKKKKMVMRQNINSLVIGSIGAALTLVAYSQTLISPTQCITLGLFVLMFALLIREGLISF</sequence>
<dbReference type="EMBL" id="SDMP01000010">
    <property type="protein sequence ID" value="RYR33087.1"/>
    <property type="molecule type" value="Genomic_DNA"/>
</dbReference>
<keyword evidence="2" id="KW-1133">Transmembrane helix</keyword>